<dbReference type="Proteomes" id="UP000293162">
    <property type="component" value="Unassembled WGS sequence"/>
</dbReference>
<accession>A0A4Q5LW45</accession>
<evidence type="ECO:0000313" key="6">
    <source>
        <dbReference type="EMBL" id="RYU93922.1"/>
    </source>
</evidence>
<comment type="similarity">
    <text evidence="1">Belongs to the SCO1/2 family.</text>
</comment>
<feature type="binding site" evidence="3">
    <location>
        <position position="73"/>
    </location>
    <ligand>
        <name>Cu cation</name>
        <dbReference type="ChEBI" id="CHEBI:23378"/>
    </ligand>
</feature>
<dbReference type="OrthoDB" id="9811998at2"/>
<dbReference type="SUPFAM" id="SSF52833">
    <property type="entry name" value="Thioredoxin-like"/>
    <property type="match status" value="1"/>
</dbReference>
<dbReference type="GO" id="GO:0046872">
    <property type="term" value="F:metal ion binding"/>
    <property type="evidence" value="ECO:0007669"/>
    <property type="project" value="UniProtKB-KW"/>
</dbReference>
<comment type="caution">
    <text evidence="6">The sequence shown here is derived from an EMBL/GenBank/DDBJ whole genome shotgun (WGS) entry which is preliminary data.</text>
</comment>
<feature type="disulfide bond" description="Redox-active" evidence="4">
    <location>
        <begin position="73"/>
        <end position="77"/>
    </location>
</feature>
<dbReference type="Gene3D" id="3.40.30.10">
    <property type="entry name" value="Glutaredoxin"/>
    <property type="match status" value="1"/>
</dbReference>
<protein>
    <submittedName>
        <fullName evidence="6">SCO family protein</fullName>
    </submittedName>
</protein>
<evidence type="ECO:0000256" key="3">
    <source>
        <dbReference type="PIRSR" id="PIRSR603782-1"/>
    </source>
</evidence>
<evidence type="ECO:0000313" key="7">
    <source>
        <dbReference type="Proteomes" id="UP000293162"/>
    </source>
</evidence>
<dbReference type="InterPro" id="IPR003782">
    <property type="entry name" value="SCO1/SenC"/>
</dbReference>
<sequence>MKYLLIICIGLFIIAGACQPKKLPILGDRDFVNGDSVYHTIPDFQLVDQDSNVVTNKTYENKIYVADFFFSTCPTICPIMKTQMLRIYDKFKDNPEVGILSHTINPKYDSVAVLKAYADRLGVPASFWHFVTGDKEKIYELGEKEYYVTAGEDSTAAGGYIHSGAFILVDKKRRVRGMYDGTKEDQVSRLMKDMDILLKEEE</sequence>
<evidence type="ECO:0000256" key="1">
    <source>
        <dbReference type="ARBA" id="ARBA00010996"/>
    </source>
</evidence>
<reference evidence="6 7" key="1">
    <citation type="submission" date="2019-02" db="EMBL/GenBank/DDBJ databases">
        <title>Bacterial novel species Emticicia sp. 17J42-9 isolated from soil.</title>
        <authorList>
            <person name="Jung H.-Y."/>
        </authorList>
    </citation>
    <scope>NUCLEOTIDE SEQUENCE [LARGE SCALE GENOMIC DNA]</scope>
    <source>
        <strain evidence="6 7">17J42-9</strain>
    </source>
</reference>
<evidence type="ECO:0000256" key="4">
    <source>
        <dbReference type="PIRSR" id="PIRSR603782-2"/>
    </source>
</evidence>
<keyword evidence="7" id="KW-1185">Reference proteome</keyword>
<dbReference type="CDD" id="cd02968">
    <property type="entry name" value="SCO"/>
    <property type="match status" value="1"/>
</dbReference>
<organism evidence="6 7">
    <name type="scientific">Emticicia agri</name>
    <dbReference type="NCBI Taxonomy" id="2492393"/>
    <lineage>
        <taxon>Bacteria</taxon>
        <taxon>Pseudomonadati</taxon>
        <taxon>Bacteroidota</taxon>
        <taxon>Cytophagia</taxon>
        <taxon>Cytophagales</taxon>
        <taxon>Leadbetterellaceae</taxon>
        <taxon>Emticicia</taxon>
    </lineage>
</organism>
<dbReference type="EMBL" id="SEWF01000034">
    <property type="protein sequence ID" value="RYU93922.1"/>
    <property type="molecule type" value="Genomic_DNA"/>
</dbReference>
<name>A0A4Q5LW45_9BACT</name>
<keyword evidence="4" id="KW-1015">Disulfide bond</keyword>
<keyword evidence="3" id="KW-0479">Metal-binding</keyword>
<dbReference type="PANTHER" id="PTHR12151">
    <property type="entry name" value="ELECTRON TRANSPORT PROTIN SCO1/SENC FAMILY MEMBER"/>
    <property type="match status" value="1"/>
</dbReference>
<dbReference type="AlphaFoldDB" id="A0A4Q5LW45"/>
<feature type="domain" description="Thioredoxin" evidence="5">
    <location>
        <begin position="35"/>
        <end position="199"/>
    </location>
</feature>
<feature type="binding site" evidence="3">
    <location>
        <position position="162"/>
    </location>
    <ligand>
        <name>Cu cation</name>
        <dbReference type="ChEBI" id="CHEBI:23378"/>
    </ligand>
</feature>
<dbReference type="PANTHER" id="PTHR12151:SF25">
    <property type="entry name" value="LINALOOL DEHYDRATASE_ISOMERASE DOMAIN-CONTAINING PROTEIN"/>
    <property type="match status" value="1"/>
</dbReference>
<dbReference type="InterPro" id="IPR036249">
    <property type="entry name" value="Thioredoxin-like_sf"/>
</dbReference>
<dbReference type="RefSeq" id="WP_130022908.1">
    <property type="nucleotide sequence ID" value="NZ_SEWF01000034.1"/>
</dbReference>
<dbReference type="PROSITE" id="PS51352">
    <property type="entry name" value="THIOREDOXIN_2"/>
    <property type="match status" value="1"/>
</dbReference>
<feature type="binding site" evidence="3">
    <location>
        <position position="77"/>
    </location>
    <ligand>
        <name>Cu cation</name>
        <dbReference type="ChEBI" id="CHEBI:23378"/>
    </ligand>
</feature>
<dbReference type="PROSITE" id="PS51257">
    <property type="entry name" value="PROKAR_LIPOPROTEIN"/>
    <property type="match status" value="1"/>
</dbReference>
<evidence type="ECO:0000256" key="2">
    <source>
        <dbReference type="ARBA" id="ARBA00023008"/>
    </source>
</evidence>
<gene>
    <name evidence="6" type="ORF">EWM59_19360</name>
</gene>
<evidence type="ECO:0000259" key="5">
    <source>
        <dbReference type="PROSITE" id="PS51352"/>
    </source>
</evidence>
<proteinExistence type="inferred from homology"/>
<dbReference type="Pfam" id="PF02630">
    <property type="entry name" value="SCO1-SenC"/>
    <property type="match status" value="1"/>
</dbReference>
<dbReference type="InterPro" id="IPR013766">
    <property type="entry name" value="Thioredoxin_domain"/>
</dbReference>
<keyword evidence="2 3" id="KW-0186">Copper</keyword>